<gene>
    <name evidence="3" type="ORF">XdyCFBP7245_12000</name>
</gene>
<name>A0A2S7C2A4_9XANT</name>
<dbReference type="Proteomes" id="UP000238908">
    <property type="component" value="Unassembled WGS sequence"/>
</dbReference>
<dbReference type="RefSeq" id="WP_104615869.1">
    <property type="nucleotide sequence ID" value="NZ_CP167817.1"/>
</dbReference>
<dbReference type="EMBL" id="MDEE01000016">
    <property type="protein sequence ID" value="PPU55698.1"/>
    <property type="molecule type" value="Genomic_DNA"/>
</dbReference>
<feature type="transmembrane region" description="Helical" evidence="1">
    <location>
        <begin position="34"/>
        <end position="51"/>
    </location>
</feature>
<comment type="caution">
    <text evidence="3">The sequence shown here is derived from an EMBL/GenBank/DDBJ whole genome shotgun (WGS) entry which is preliminary data.</text>
</comment>
<protein>
    <recommendedName>
        <fullName evidence="2">LiaF transmembrane domain-containing protein</fullName>
    </recommendedName>
</protein>
<evidence type="ECO:0000313" key="4">
    <source>
        <dbReference type="Proteomes" id="UP000238908"/>
    </source>
</evidence>
<organism evidence="3 4">
    <name type="scientific">Xanthomonas dyei</name>
    <dbReference type="NCBI Taxonomy" id="743699"/>
    <lineage>
        <taxon>Bacteria</taxon>
        <taxon>Pseudomonadati</taxon>
        <taxon>Pseudomonadota</taxon>
        <taxon>Gammaproteobacteria</taxon>
        <taxon>Lysobacterales</taxon>
        <taxon>Lysobacteraceae</taxon>
        <taxon>Xanthomonas</taxon>
    </lineage>
</organism>
<dbReference type="Pfam" id="PF22570">
    <property type="entry name" value="LiaF-TM"/>
    <property type="match status" value="1"/>
</dbReference>
<keyword evidence="1" id="KW-1133">Transmembrane helix</keyword>
<keyword evidence="1" id="KW-0812">Transmembrane</keyword>
<sequence length="61" mass="6965">MHYRLTSGLFLIVMGGMFLLNNLGLSRIDLGDVIAAWWPLMIVWAGVHQLMRRRKPVLATD</sequence>
<evidence type="ECO:0000256" key="1">
    <source>
        <dbReference type="SAM" id="Phobius"/>
    </source>
</evidence>
<dbReference type="InterPro" id="IPR054331">
    <property type="entry name" value="LiaF_TM"/>
</dbReference>
<proteinExistence type="predicted"/>
<evidence type="ECO:0000313" key="3">
    <source>
        <dbReference type="EMBL" id="PPU55698.1"/>
    </source>
</evidence>
<evidence type="ECO:0000259" key="2">
    <source>
        <dbReference type="Pfam" id="PF22570"/>
    </source>
</evidence>
<feature type="transmembrane region" description="Helical" evidence="1">
    <location>
        <begin position="7"/>
        <end position="28"/>
    </location>
</feature>
<keyword evidence="1" id="KW-0472">Membrane</keyword>
<dbReference type="AlphaFoldDB" id="A0A2S7C2A4"/>
<accession>A0A2S7C2A4</accession>
<reference evidence="3 4" key="1">
    <citation type="submission" date="2016-08" db="EMBL/GenBank/DDBJ databases">
        <authorList>
            <person name="Seilhamer J.J."/>
        </authorList>
    </citation>
    <scope>NUCLEOTIDE SEQUENCE [LARGE SCALE GENOMIC DNA]</scope>
    <source>
        <strain evidence="3 4">CFBP7245</strain>
    </source>
</reference>
<feature type="domain" description="LiaF transmembrane" evidence="2">
    <location>
        <begin position="7"/>
        <end position="55"/>
    </location>
</feature>